<reference evidence="3" key="1">
    <citation type="submission" date="2017-05" db="EMBL/GenBank/DDBJ databases">
        <authorList>
            <person name="Kirkegaard R."/>
            <person name="Mcilroy J S."/>
        </authorList>
    </citation>
    <scope>NUCLEOTIDE SEQUENCE [LARGE SCALE GENOMIC DNA]</scope>
</reference>
<comment type="function">
    <text evidence="1">Catalyzes the hydroxylation of the N(6)-(4-aminobutyl)-L-lysine intermediate produced by deoxyhypusine synthase/DHPS on a critical lysine of the eukaryotic translation initiation factor 5A/eIF-5A. This is the second step of the post-translational modification of that lysine into an unusual amino acid residue named hypusine. Hypusination is unique to mature eIF-5A factor and is essential for its function.</text>
</comment>
<dbReference type="InterPro" id="IPR016024">
    <property type="entry name" value="ARM-type_fold"/>
</dbReference>
<dbReference type="PANTHER" id="PTHR12697:SF5">
    <property type="entry name" value="DEOXYHYPUSINE HYDROXYLASE"/>
    <property type="match status" value="1"/>
</dbReference>
<dbReference type="EMBL" id="LT859958">
    <property type="protein sequence ID" value="SMX55343.1"/>
    <property type="molecule type" value="Genomic_DNA"/>
</dbReference>
<dbReference type="PANTHER" id="PTHR12697">
    <property type="entry name" value="PBS LYASE HEAT-LIKE PROTEIN"/>
    <property type="match status" value="1"/>
</dbReference>
<accession>A0A1Y6K6T2</accession>
<dbReference type="SUPFAM" id="SSF48371">
    <property type="entry name" value="ARM repeat"/>
    <property type="match status" value="1"/>
</dbReference>
<dbReference type="InterPro" id="IPR011989">
    <property type="entry name" value="ARM-like"/>
</dbReference>
<dbReference type="InterPro" id="IPR021133">
    <property type="entry name" value="HEAT_type_2"/>
</dbReference>
<dbReference type="KEGG" id="abat:CFX1CAM_2278"/>
<proteinExistence type="predicted"/>
<dbReference type="Gene3D" id="1.25.10.10">
    <property type="entry name" value="Leucine-rich Repeat Variant"/>
    <property type="match status" value="3"/>
</dbReference>
<organism evidence="2 3">
    <name type="scientific">Candidatus Brevifilum fermentans</name>
    <dbReference type="NCBI Taxonomy" id="1986204"/>
    <lineage>
        <taxon>Bacteria</taxon>
        <taxon>Bacillati</taxon>
        <taxon>Chloroflexota</taxon>
        <taxon>Anaerolineae</taxon>
        <taxon>Anaerolineales</taxon>
        <taxon>Anaerolineaceae</taxon>
        <taxon>Candidatus Brevifilum</taxon>
    </lineage>
</organism>
<dbReference type="OrthoDB" id="151345at2"/>
<evidence type="ECO:0000313" key="3">
    <source>
        <dbReference type="Proteomes" id="UP000195514"/>
    </source>
</evidence>
<dbReference type="Proteomes" id="UP000195514">
    <property type="component" value="Chromosome I"/>
</dbReference>
<keyword evidence="3" id="KW-1185">Reference proteome</keyword>
<sequence>MDDHIKRNNDKSEEVERCLALIQSRNPRDRSFAAKRLGELKSRPDILMKLLQDPNGFVRSAAAEALGRSVELPAPEVISHLLTAIDDPNHYVCAAAVNSLGLLGAAQAIDQIEACLDDAEPIVVQAAILAMARIDPQRIENRLLAFLQSDEYLVHLAAVRVCGWLQLDFCSGLILQALQDLMQTNGKHDLKLPKLYIEALTRLNAREAIPTLVGIAEHEVGLRSAAVEALVDMNADEAAAILSPLLNDPSYSLRRNLIEMMIKADYTAALPLIRPLLKDKAITVRETALAAVSKWGDKVSIDDVREIAFSDPNPFVRPQAVIALTRLLEQDALADLVDLSEDLNLYVRRAVAQCLAEIDFLTPEGKKALLSLAEDPETADFVKDALKAHDLDTVQPLPEKVVETRVPVPKALSEEAHKLLVSLESWQNALPSLQKDFDLGELAEVDRALSTLILYLRETLNGDWGA</sequence>
<protein>
    <submittedName>
        <fullName evidence="2">Uncharacterized protein</fullName>
    </submittedName>
</protein>
<evidence type="ECO:0000256" key="1">
    <source>
        <dbReference type="ARBA" id="ARBA00045876"/>
    </source>
</evidence>
<gene>
    <name evidence="2" type="ORF">CFX1CAM_2278</name>
</gene>
<dbReference type="AlphaFoldDB" id="A0A1Y6K6T2"/>
<dbReference type="RefSeq" id="WP_087863188.1">
    <property type="nucleotide sequence ID" value="NZ_LT859958.1"/>
</dbReference>
<dbReference type="GO" id="GO:0016491">
    <property type="term" value="F:oxidoreductase activity"/>
    <property type="evidence" value="ECO:0007669"/>
    <property type="project" value="TreeGrafter"/>
</dbReference>
<dbReference type="InterPro" id="IPR004155">
    <property type="entry name" value="PBS_lyase_HEAT"/>
</dbReference>
<name>A0A1Y6K6T2_9CHLR</name>
<evidence type="ECO:0000313" key="2">
    <source>
        <dbReference type="EMBL" id="SMX55343.1"/>
    </source>
</evidence>
<dbReference type="PROSITE" id="PS50077">
    <property type="entry name" value="HEAT_REPEAT"/>
    <property type="match status" value="1"/>
</dbReference>
<dbReference type="Pfam" id="PF13646">
    <property type="entry name" value="HEAT_2"/>
    <property type="match status" value="2"/>
</dbReference>
<dbReference type="SMART" id="SM00567">
    <property type="entry name" value="EZ_HEAT"/>
    <property type="match status" value="9"/>
</dbReference>